<organism evidence="1">
    <name type="scientific">hydrothermal vent metagenome</name>
    <dbReference type="NCBI Taxonomy" id="652676"/>
    <lineage>
        <taxon>unclassified sequences</taxon>
        <taxon>metagenomes</taxon>
        <taxon>ecological metagenomes</taxon>
    </lineage>
</organism>
<dbReference type="AlphaFoldDB" id="A0A3B1B9C6"/>
<gene>
    <name evidence="1" type="ORF">MNBD_GAMMA25-817</name>
</gene>
<accession>A0A3B1B9C6</accession>
<sequence length="292" mass="33068">MKTFSIIMILLSIFYTENSYATHSEKQLHKSAKQTQQQIKFVEKLLTVSSAAQKVRASEDVNVKSLYRAANDLYNNALTYMEDHNVEAAAESLFHATEMMFRAVKVAGKKAIVNDNDKRLFDARMDSINALLDAMVRIGKEKGLAENTDKIKSMADAEIANAMALMKTGQPYSARKVIDSVYVEIKTAISEMRNGDTLVRTLHFETKKDEYLYELDRNDTHKMLVTLLLEEKMKNPRTKKRAQRFLDKAAALRKDAEAFAEKGDYAKAVEVCEESTKQIVRAIRSSGFFIPG</sequence>
<proteinExistence type="predicted"/>
<reference evidence="1" key="1">
    <citation type="submission" date="2018-06" db="EMBL/GenBank/DDBJ databases">
        <authorList>
            <person name="Zhirakovskaya E."/>
        </authorList>
    </citation>
    <scope>NUCLEOTIDE SEQUENCE</scope>
</reference>
<evidence type="ECO:0000313" key="1">
    <source>
        <dbReference type="EMBL" id="VAX08553.1"/>
    </source>
</evidence>
<dbReference type="EMBL" id="UOFY01000028">
    <property type="protein sequence ID" value="VAX08553.1"/>
    <property type="molecule type" value="Genomic_DNA"/>
</dbReference>
<name>A0A3B1B9C6_9ZZZZ</name>
<protein>
    <submittedName>
        <fullName evidence="1">Uncharacterized protein</fullName>
    </submittedName>
</protein>